<organism evidence="1 2">
    <name type="scientific">Parageobacillus toebii</name>
    <dbReference type="NCBI Taxonomy" id="153151"/>
    <lineage>
        <taxon>Bacteria</taxon>
        <taxon>Bacillati</taxon>
        <taxon>Bacillota</taxon>
        <taxon>Bacilli</taxon>
        <taxon>Bacillales</taxon>
        <taxon>Anoxybacillaceae</taxon>
        <taxon>Parageobacillus</taxon>
    </lineage>
</organism>
<protein>
    <submittedName>
        <fullName evidence="1">Uncharacterized protein</fullName>
    </submittedName>
</protein>
<evidence type="ECO:0000313" key="1">
    <source>
        <dbReference type="EMBL" id="KYD21893.1"/>
    </source>
</evidence>
<dbReference type="AlphaFoldDB" id="A0A150MBH4"/>
<sequence>MAKKCFSDIESGFRLIARLQSGVRPCLDECLQLAKELREDFRWKELGRGRPPSSM</sequence>
<dbReference type="PATRIC" id="fig|153151.4.peg.2366"/>
<name>A0A150MBH4_9BACL</name>
<accession>A0A150MBH4</accession>
<comment type="caution">
    <text evidence="1">The sequence shown here is derived from an EMBL/GenBank/DDBJ whole genome shotgun (WGS) entry which is preliminary data.</text>
</comment>
<dbReference type="Proteomes" id="UP000075324">
    <property type="component" value="Unassembled WGS sequence"/>
</dbReference>
<evidence type="ECO:0000313" key="2">
    <source>
        <dbReference type="Proteomes" id="UP000075324"/>
    </source>
</evidence>
<dbReference type="EMBL" id="LQYW01000187">
    <property type="protein sequence ID" value="KYD21893.1"/>
    <property type="molecule type" value="Genomic_DNA"/>
</dbReference>
<gene>
    <name evidence="1" type="ORF">B4110_0220</name>
</gene>
<proteinExistence type="predicted"/>
<reference evidence="1 2" key="1">
    <citation type="submission" date="2016-01" db="EMBL/GenBank/DDBJ databases">
        <title>Draft Genome Sequences of Seven Thermophilic Sporeformers Isolated from Foods.</title>
        <authorList>
            <person name="Berendsen E.M."/>
            <person name="Wells-Bennik M.H."/>
            <person name="Krawcyk A.O."/>
            <person name="De Jong A."/>
            <person name="Holsappel S."/>
            <person name="Eijlander R.T."/>
            <person name="Kuipers O.P."/>
        </authorList>
    </citation>
    <scope>NUCLEOTIDE SEQUENCE [LARGE SCALE GENOMIC DNA]</scope>
    <source>
        <strain evidence="1 2">B4110</strain>
    </source>
</reference>